<evidence type="ECO:0000313" key="10">
    <source>
        <dbReference type="Proteomes" id="UP000321175"/>
    </source>
</evidence>
<dbReference type="EMBL" id="NGMS01000001">
    <property type="protein sequence ID" value="OTP28101.1"/>
    <property type="molecule type" value="Genomic_DNA"/>
</dbReference>
<evidence type="ECO:0000313" key="7">
    <source>
        <dbReference type="Proteomes" id="UP000189299"/>
    </source>
</evidence>
<dbReference type="OrthoDB" id="2185945at2"/>
<accession>A0A1A6G7N3</accession>
<protein>
    <recommendedName>
        <fullName evidence="13">C2H2-type domain-containing protein</fullName>
    </recommendedName>
</protein>
<reference evidence="6 9" key="3">
    <citation type="submission" date="2018-03" db="EMBL/GenBank/DDBJ databases">
        <title>Draft genome sequences of four Enterococcus mundtii strains isolated from beef slaughterhouses in Kenya.</title>
        <authorList>
            <person name="Wambui J."/>
            <person name="Stevens M."/>
            <person name="Njage P."/>
            <person name="Stephan R."/>
            <person name="Tasara T."/>
        </authorList>
    </citation>
    <scope>NUCLEOTIDE SEQUENCE [LARGE SCALE GENOMIC DNA]</scope>
    <source>
        <strain evidence="6 9">H18-EM</strain>
    </source>
</reference>
<evidence type="ECO:0008006" key="13">
    <source>
        <dbReference type="Google" id="ProtNLM"/>
    </source>
</evidence>
<dbReference type="EMBL" id="AP019810">
    <property type="protein sequence ID" value="BBM14016.1"/>
    <property type="molecule type" value="Genomic_DNA"/>
</dbReference>
<evidence type="ECO:0000313" key="2">
    <source>
        <dbReference type="EMBL" id="GEL81411.1"/>
    </source>
</evidence>
<dbReference type="Proteomes" id="UP000509460">
    <property type="component" value="Chromosome"/>
</dbReference>
<evidence type="ECO:0000313" key="6">
    <source>
        <dbReference type="EMBL" id="PTO34505.1"/>
    </source>
</evidence>
<evidence type="ECO:0000313" key="12">
    <source>
        <dbReference type="Proteomes" id="UP000557857"/>
    </source>
</evidence>
<evidence type="ECO:0000313" key="4">
    <source>
        <dbReference type="EMBL" id="ONN44569.1"/>
    </source>
</evidence>
<evidence type="ECO:0000313" key="8">
    <source>
        <dbReference type="Proteomes" id="UP000195024"/>
    </source>
</evidence>
<sequence>MQKMVCPNCGKKFTYEEVNHIVEHVKKEMPIVCPYCRFEAKTIVSNGYFVTQKIEDYLN</sequence>
<organism evidence="4 7">
    <name type="scientific">Enterococcus mundtii</name>
    <dbReference type="NCBI Taxonomy" id="53346"/>
    <lineage>
        <taxon>Bacteria</taxon>
        <taxon>Bacillati</taxon>
        <taxon>Bacillota</taxon>
        <taxon>Bacilli</taxon>
        <taxon>Lactobacillales</taxon>
        <taxon>Enterococcaceae</taxon>
        <taxon>Enterococcus</taxon>
    </lineage>
</organism>
<dbReference type="Gene3D" id="2.20.28.30">
    <property type="entry name" value="RNA polymerase ii, chain L"/>
    <property type="match status" value="1"/>
</dbReference>
<reference evidence="1 11" key="4">
    <citation type="submission" date="2019-07" db="EMBL/GenBank/DDBJ databases">
        <title>antibiotic susceptibility of plant-derived lactic acid bacteria.</title>
        <authorList>
            <person name="Sugiyama M."/>
            <person name="Noda M."/>
        </authorList>
    </citation>
    <scope>NUCLEOTIDE SEQUENCE [LARGE SCALE GENOMIC DNA]</scope>
    <source>
        <strain evidence="1 11">15-1A</strain>
    </source>
</reference>
<evidence type="ECO:0000313" key="5">
    <source>
        <dbReference type="EMBL" id="OTP28101.1"/>
    </source>
</evidence>
<dbReference type="EMBL" id="BJWA01000024">
    <property type="protein sequence ID" value="GEL81411.1"/>
    <property type="molecule type" value="Genomic_DNA"/>
</dbReference>
<dbReference type="Proteomes" id="UP000244022">
    <property type="component" value="Unassembled WGS sequence"/>
</dbReference>
<reference evidence="2 10" key="5">
    <citation type="submission" date="2019-07" db="EMBL/GenBank/DDBJ databases">
        <title>Whole genome shotgun sequence of Enterococcus mundtii NBRC 100490.</title>
        <authorList>
            <person name="Hosoyama A."/>
            <person name="Uohara A."/>
            <person name="Ohji S."/>
            <person name="Ichikawa N."/>
        </authorList>
    </citation>
    <scope>NUCLEOTIDE SEQUENCE [LARGE SCALE GENOMIC DNA]</scope>
    <source>
        <strain evidence="2 10">NBRC 100490</strain>
    </source>
</reference>
<dbReference type="Proteomes" id="UP000195024">
    <property type="component" value="Unassembled WGS sequence"/>
</dbReference>
<proteinExistence type="predicted"/>
<dbReference type="Proteomes" id="UP000557857">
    <property type="component" value="Unassembled WGS sequence"/>
</dbReference>
<evidence type="ECO:0000313" key="9">
    <source>
        <dbReference type="Proteomes" id="UP000244022"/>
    </source>
</evidence>
<evidence type="ECO:0000313" key="11">
    <source>
        <dbReference type="Proteomes" id="UP000509460"/>
    </source>
</evidence>
<dbReference type="Proteomes" id="UP000321175">
    <property type="component" value="Unassembled WGS sequence"/>
</dbReference>
<reference evidence="4 7" key="1">
    <citation type="submission" date="2016-12" db="EMBL/GenBank/DDBJ databases">
        <authorList>
            <person name="Song W.-J."/>
            <person name="Kurnit D.M."/>
        </authorList>
    </citation>
    <scope>NUCLEOTIDE SEQUENCE [LARGE SCALE GENOMIC DNA]</scope>
    <source>
        <strain evidence="4 7">CGB1038-1_S1</strain>
    </source>
</reference>
<evidence type="ECO:0000313" key="3">
    <source>
        <dbReference type="EMBL" id="NMP59434.1"/>
    </source>
</evidence>
<dbReference type="RefSeq" id="WP_010734755.1">
    <property type="nucleotide sequence ID" value="NZ_AP019810.1"/>
</dbReference>
<reference evidence="5 8" key="2">
    <citation type="submission" date="2017-05" db="EMBL/GenBank/DDBJ databases">
        <title>The Genome Sequence of Enterococcus mundtii 6B1_DIV0119.</title>
        <authorList>
            <consortium name="The Broad Institute Genomics Platform"/>
            <consortium name="The Broad Institute Genomic Center for Infectious Diseases"/>
            <person name="Earl A."/>
            <person name="Manson A."/>
            <person name="Schwartman J."/>
            <person name="Gilmore M."/>
            <person name="Abouelleil A."/>
            <person name="Cao P."/>
            <person name="Chapman S."/>
            <person name="Cusick C."/>
            <person name="Shea T."/>
            <person name="Young S."/>
            <person name="Neafsey D."/>
            <person name="Nusbaum C."/>
            <person name="Birren B."/>
        </authorList>
    </citation>
    <scope>NUCLEOTIDE SEQUENCE [LARGE SCALE GENOMIC DNA]</scope>
    <source>
        <strain evidence="5 8">6B1_DIV0119</strain>
    </source>
</reference>
<dbReference type="EMBL" id="PYGR01000060">
    <property type="protein sequence ID" value="PTO34505.1"/>
    <property type="molecule type" value="Genomic_DNA"/>
</dbReference>
<dbReference type="EMBL" id="MSTR01000001">
    <property type="protein sequence ID" value="ONN44569.1"/>
    <property type="molecule type" value="Genomic_DNA"/>
</dbReference>
<dbReference type="Proteomes" id="UP000189299">
    <property type="component" value="Unassembled WGS sequence"/>
</dbReference>
<evidence type="ECO:0000313" key="1">
    <source>
        <dbReference type="EMBL" id="BBM14016.1"/>
    </source>
</evidence>
<keyword evidence="10" id="KW-1185">Reference proteome</keyword>
<dbReference type="GeneID" id="61000118"/>
<dbReference type="AlphaFoldDB" id="A0A1A6G7N3"/>
<dbReference type="STRING" id="53346.A5802_001840"/>
<name>A0A1A6G7N3_ENTMU</name>
<reference evidence="3 12" key="6">
    <citation type="submission" date="2020-04" db="EMBL/GenBank/DDBJ databases">
        <authorList>
            <person name="Abaymova A."/>
            <person name="Teymurazov M."/>
            <person name="Tazyna O."/>
            <person name="Chatushin Y."/>
            <person name="Svetoch E."/>
            <person name="Pereligyn V."/>
            <person name="Pohylenko V."/>
            <person name="Platonov M."/>
            <person name="Kartsev N."/>
            <person name="Skryabin Y."/>
            <person name="Sizova A."/>
            <person name="Solomentsev V."/>
            <person name="Kislichkina A."/>
            <person name="Bogun A."/>
        </authorList>
    </citation>
    <scope>NUCLEOTIDE SEQUENCE [LARGE SCALE GENOMIC DNA]</scope>
    <source>
        <strain evidence="3">SCPM-O-B-8398</strain>
        <strain evidence="12">SCPM-O-B-8398 (E28)</strain>
    </source>
</reference>
<gene>
    <name evidence="5" type="ORF">A5802_001840</name>
    <name evidence="4" type="ORF">BTN92_00085</name>
    <name evidence="6" type="ORF">C6N14_11935</name>
    <name evidence="1" type="ORF">EM151A_0778</name>
    <name evidence="2" type="ORF">EMU01_25550</name>
    <name evidence="3" type="ORF">HI921_13345</name>
</gene>
<dbReference type="EMBL" id="JABCAG010000051">
    <property type="protein sequence ID" value="NMP59434.1"/>
    <property type="molecule type" value="Genomic_DNA"/>
</dbReference>